<proteinExistence type="predicted"/>
<organism evidence="1">
    <name type="scientific">Erwinia phage Harbringer</name>
    <dbReference type="NCBI Taxonomy" id="3158978"/>
    <lineage>
        <taxon>Viruses</taxon>
        <taxon>Duplodnaviria</taxon>
        <taxon>Heunggongvirae</taxon>
        <taxon>Uroviricota</taxon>
        <taxon>Caudoviricetes</taxon>
        <taxon>Andersonviridae</taxon>
        <taxon>Ounavirinae</taxon>
        <taxon>Kolesnikvirus</taxon>
    </lineage>
</organism>
<sequence>MNGCLLSKAHLDEIYKPKFLLYSVPSFTV</sequence>
<protein>
    <submittedName>
        <fullName evidence="1">Uncharacterized protein</fullName>
    </submittedName>
</protein>
<gene>
    <name evidence="1" type="ORF">Harbringer_061</name>
</gene>
<accession>A0AAU8EJE2</accession>
<reference evidence="1" key="1">
    <citation type="submission" date="2024-05" db="EMBL/GenBank/DDBJ databases">
        <authorList>
            <person name="Abreu G."/>
            <person name="Garcia E."/>
            <person name="Oliveira H."/>
        </authorList>
    </citation>
    <scope>NUCLEOTIDE SEQUENCE</scope>
</reference>
<evidence type="ECO:0000313" key="1">
    <source>
        <dbReference type="EMBL" id="XCG99321.1"/>
    </source>
</evidence>
<name>A0AAU8EJE2_9CAUD</name>
<dbReference type="EMBL" id="PP854833">
    <property type="protein sequence ID" value="XCG99321.1"/>
    <property type="molecule type" value="Genomic_DNA"/>
</dbReference>